<evidence type="ECO:0000259" key="8">
    <source>
        <dbReference type="PROSITE" id="PS50928"/>
    </source>
</evidence>
<keyword evidence="4 7" id="KW-0812">Transmembrane</keyword>
<dbReference type="InterPro" id="IPR035906">
    <property type="entry name" value="MetI-like_sf"/>
</dbReference>
<gene>
    <name evidence="9" type="ORF">G5C60_28065</name>
</gene>
<dbReference type="PROSITE" id="PS50928">
    <property type="entry name" value="ABC_TM1"/>
    <property type="match status" value="1"/>
</dbReference>
<dbReference type="PANTHER" id="PTHR43386">
    <property type="entry name" value="OLIGOPEPTIDE TRANSPORT SYSTEM PERMEASE PROTEIN APPC"/>
    <property type="match status" value="1"/>
</dbReference>
<keyword evidence="6 7" id="KW-0472">Membrane</keyword>
<evidence type="ECO:0000256" key="4">
    <source>
        <dbReference type="ARBA" id="ARBA00022692"/>
    </source>
</evidence>
<dbReference type="InterPro" id="IPR000515">
    <property type="entry name" value="MetI-like"/>
</dbReference>
<dbReference type="EMBL" id="JAAKZY010000101">
    <property type="protein sequence ID" value="NGO11355.1"/>
    <property type="molecule type" value="Genomic_DNA"/>
</dbReference>
<comment type="caution">
    <text evidence="9">The sequence shown here is derived from an EMBL/GenBank/DDBJ whole genome shotgun (WGS) entry which is preliminary data.</text>
</comment>
<dbReference type="Pfam" id="PF12911">
    <property type="entry name" value="OppC_N"/>
    <property type="match status" value="1"/>
</dbReference>
<keyword evidence="10" id="KW-1185">Reference proteome</keyword>
<feature type="transmembrane region" description="Helical" evidence="7">
    <location>
        <begin position="151"/>
        <end position="168"/>
    </location>
</feature>
<evidence type="ECO:0000256" key="2">
    <source>
        <dbReference type="ARBA" id="ARBA00022448"/>
    </source>
</evidence>
<comment type="similarity">
    <text evidence="7">Belongs to the binding-protein-dependent transport system permease family.</text>
</comment>
<keyword evidence="5 7" id="KW-1133">Transmembrane helix</keyword>
<feature type="transmembrane region" description="Helical" evidence="7">
    <location>
        <begin position="25"/>
        <end position="47"/>
    </location>
</feature>
<evidence type="ECO:0000313" key="9">
    <source>
        <dbReference type="EMBL" id="NGO11355.1"/>
    </source>
</evidence>
<dbReference type="GO" id="GO:0055085">
    <property type="term" value="P:transmembrane transport"/>
    <property type="evidence" value="ECO:0007669"/>
    <property type="project" value="InterPro"/>
</dbReference>
<dbReference type="RefSeq" id="WP_165263715.1">
    <property type="nucleotide sequence ID" value="NZ_JAAKZY010000101.1"/>
</dbReference>
<dbReference type="Gene3D" id="1.10.3720.10">
    <property type="entry name" value="MetI-like"/>
    <property type="match status" value="1"/>
</dbReference>
<feature type="transmembrane region" description="Helical" evidence="7">
    <location>
        <begin position="259"/>
        <end position="277"/>
    </location>
</feature>
<dbReference type="CDD" id="cd06261">
    <property type="entry name" value="TM_PBP2"/>
    <property type="match status" value="1"/>
</dbReference>
<dbReference type="SUPFAM" id="SSF161098">
    <property type="entry name" value="MetI-like"/>
    <property type="match status" value="1"/>
</dbReference>
<evidence type="ECO:0000256" key="5">
    <source>
        <dbReference type="ARBA" id="ARBA00022989"/>
    </source>
</evidence>
<organism evidence="9 10">
    <name type="scientific">Streptomyces scabichelini</name>
    <dbReference type="NCBI Taxonomy" id="2711217"/>
    <lineage>
        <taxon>Bacteria</taxon>
        <taxon>Bacillati</taxon>
        <taxon>Actinomycetota</taxon>
        <taxon>Actinomycetes</taxon>
        <taxon>Kitasatosporales</taxon>
        <taxon>Streptomycetaceae</taxon>
        <taxon>Streptomyces</taxon>
    </lineage>
</organism>
<name>A0A6G4VBS8_9ACTN</name>
<feature type="domain" description="ABC transmembrane type-1" evidence="8">
    <location>
        <begin position="86"/>
        <end position="276"/>
    </location>
</feature>
<dbReference type="GO" id="GO:0005886">
    <property type="term" value="C:plasma membrane"/>
    <property type="evidence" value="ECO:0007669"/>
    <property type="project" value="UniProtKB-SubCell"/>
</dbReference>
<dbReference type="InterPro" id="IPR050366">
    <property type="entry name" value="BP-dependent_transpt_permease"/>
</dbReference>
<dbReference type="InterPro" id="IPR025966">
    <property type="entry name" value="OppC_N"/>
</dbReference>
<accession>A0A6G4VBS8</accession>
<sequence>MSTTTLKRLPSTPRPFRLPLGGDRFLLALSIVCGLLALLAVFGPLLAPYPPAQTDILAAGQGPTGAHLLGTDSLGRDILSRLLAGARLSFAGPGIIVLVSSVLGTAVAVTSAWIGGAFDSAVKRVLNVVFAVPGILVAVLAVALFGRGFTALVIALSLIYTPYVARVVRSVAATERRRPYIEALQLAGLSGWRICTRHILRNVLPIVLAQATIGFGSALMDFGAMSFLGLGVQPPSAEWGLMVSDGRSEILDGALQQSLWAGTMIVVTVVCFNILGARISSKIGAKR</sequence>
<dbReference type="Pfam" id="PF00528">
    <property type="entry name" value="BPD_transp_1"/>
    <property type="match status" value="1"/>
</dbReference>
<dbReference type="AlphaFoldDB" id="A0A6G4VBS8"/>
<proteinExistence type="inferred from homology"/>
<reference evidence="9 10" key="1">
    <citation type="submission" date="2020-02" db="EMBL/GenBank/DDBJ databases">
        <title>Whole-genome analyses of novel actinobacteria.</title>
        <authorList>
            <person name="Sahin N."/>
            <person name="Gencbay T."/>
        </authorList>
    </citation>
    <scope>NUCLEOTIDE SEQUENCE [LARGE SCALE GENOMIC DNA]</scope>
    <source>
        <strain evidence="9 10">HC44</strain>
    </source>
</reference>
<keyword evidence="3" id="KW-1003">Cell membrane</keyword>
<dbReference type="Proteomes" id="UP000472335">
    <property type="component" value="Unassembled WGS sequence"/>
</dbReference>
<comment type="subcellular location">
    <subcellularLocation>
        <location evidence="1 7">Cell membrane</location>
        <topology evidence="1 7">Multi-pass membrane protein</topology>
    </subcellularLocation>
</comment>
<evidence type="ECO:0000256" key="3">
    <source>
        <dbReference type="ARBA" id="ARBA00022475"/>
    </source>
</evidence>
<feature type="transmembrane region" description="Helical" evidence="7">
    <location>
        <begin position="203"/>
        <end position="232"/>
    </location>
</feature>
<feature type="transmembrane region" description="Helical" evidence="7">
    <location>
        <begin position="125"/>
        <end position="145"/>
    </location>
</feature>
<dbReference type="PANTHER" id="PTHR43386:SF1">
    <property type="entry name" value="D,D-DIPEPTIDE TRANSPORT SYSTEM PERMEASE PROTEIN DDPC-RELATED"/>
    <property type="match status" value="1"/>
</dbReference>
<evidence type="ECO:0000313" key="10">
    <source>
        <dbReference type="Proteomes" id="UP000472335"/>
    </source>
</evidence>
<protein>
    <submittedName>
        <fullName evidence="9">ABC transporter permease</fullName>
    </submittedName>
</protein>
<evidence type="ECO:0000256" key="1">
    <source>
        <dbReference type="ARBA" id="ARBA00004651"/>
    </source>
</evidence>
<keyword evidence="2 7" id="KW-0813">Transport</keyword>
<evidence type="ECO:0000256" key="7">
    <source>
        <dbReference type="RuleBase" id="RU363032"/>
    </source>
</evidence>
<feature type="transmembrane region" description="Helical" evidence="7">
    <location>
        <begin position="90"/>
        <end position="113"/>
    </location>
</feature>
<evidence type="ECO:0000256" key="6">
    <source>
        <dbReference type="ARBA" id="ARBA00023136"/>
    </source>
</evidence>